<dbReference type="EMBL" id="JAVRRJ010000003">
    <property type="protein sequence ID" value="KAK5086981.1"/>
    <property type="molecule type" value="Genomic_DNA"/>
</dbReference>
<dbReference type="Pfam" id="PF08603">
    <property type="entry name" value="CAP_C"/>
    <property type="match status" value="1"/>
</dbReference>
<dbReference type="PROSITE" id="PS51329">
    <property type="entry name" value="C_CAP_COFACTOR_C"/>
    <property type="match status" value="1"/>
</dbReference>
<dbReference type="AlphaFoldDB" id="A0AAN7T151"/>
<organism evidence="7 8">
    <name type="scientific">Lithohypha guttulata</name>
    <dbReference type="NCBI Taxonomy" id="1690604"/>
    <lineage>
        <taxon>Eukaryota</taxon>
        <taxon>Fungi</taxon>
        <taxon>Dikarya</taxon>
        <taxon>Ascomycota</taxon>
        <taxon>Pezizomycotina</taxon>
        <taxon>Eurotiomycetes</taxon>
        <taxon>Chaetothyriomycetidae</taxon>
        <taxon>Chaetothyriales</taxon>
        <taxon>Trichomeriaceae</taxon>
        <taxon>Lithohypha</taxon>
    </lineage>
</organism>
<dbReference type="GO" id="GO:0005737">
    <property type="term" value="C:cytoplasm"/>
    <property type="evidence" value="ECO:0007669"/>
    <property type="project" value="TreeGrafter"/>
</dbReference>
<evidence type="ECO:0000256" key="2">
    <source>
        <dbReference type="ARBA" id="ARBA00054756"/>
    </source>
</evidence>
<sequence>MADQNKMHNLTTLIKRLEAATSRLEDIAGSVDGAAPNALQAANSRGTETSSVAAQSQTTITPIPEEKPAEPLPRQVEEFDGLIEGDVAAFVQAAAQIGGLPEQQARAVQSAFQAERNFLLMTTKAKKPDPMKPEIIAEIHKYISEVDELKETNRASPFFTHLSMVSEGIVGLGWIMETRPADYVVSALGGAQYNGNKVLKEYKEKDPNHVKYVRAYEKVFKSLATYCKEHYKTGLTWNNKDGIDAMEALNQIQSGAQTPKASQQTSAGGPPPPPPPPLPVFDDNGIPGPPPLPAAATAAKGGDMTAVFDQLNQGDGVTKGLRKVDRSEMTHKNPSLRAGSAVPQRSASQTSLGSGRSKSPMPARKPESLKGKKPGKKELDGQKWIVENFDNTGNEIIEIPAELNHSILITKCTKCIIKVNGKANAISIDNCSGLSILVESLVSSIDVIKSPKFAIQVDGVLPTIMLDQVDGGQIYLQEASMRAPPEIFTSKCSSINIVTPPTNDQDDSKESPLPEQLRSYFRNGRLHTEIVEHAG</sequence>
<dbReference type="InterPro" id="IPR006599">
    <property type="entry name" value="CARP_motif"/>
</dbReference>
<dbReference type="GO" id="GO:0007015">
    <property type="term" value="P:actin filament organization"/>
    <property type="evidence" value="ECO:0007669"/>
    <property type="project" value="TreeGrafter"/>
</dbReference>
<dbReference type="SUPFAM" id="SSF69340">
    <property type="entry name" value="C-terminal domain of adenylylcyclase associated protein"/>
    <property type="match status" value="1"/>
</dbReference>
<dbReference type="Pfam" id="PF21938">
    <property type="entry name" value="CAP_N"/>
    <property type="match status" value="1"/>
</dbReference>
<name>A0AAN7T151_9EURO</name>
<dbReference type="InterPro" id="IPR036223">
    <property type="entry name" value="CAP_C_sf"/>
</dbReference>
<protein>
    <recommendedName>
        <fullName evidence="3 4">Adenylyl cyclase-associated protein</fullName>
    </recommendedName>
</protein>
<dbReference type="PROSITE" id="PS01088">
    <property type="entry name" value="CAP_1"/>
    <property type="match status" value="1"/>
</dbReference>
<dbReference type="SMART" id="SM00673">
    <property type="entry name" value="CARP"/>
    <property type="match status" value="2"/>
</dbReference>
<evidence type="ECO:0000256" key="3">
    <source>
        <dbReference type="ARBA" id="ARBA00072052"/>
    </source>
</evidence>
<dbReference type="FunFam" id="1.25.40.330:FF:000001">
    <property type="entry name" value="Adenylyl cyclase-associated protein"/>
    <property type="match status" value="1"/>
</dbReference>
<dbReference type="Proteomes" id="UP001309876">
    <property type="component" value="Unassembled WGS sequence"/>
</dbReference>
<dbReference type="InterPro" id="IPR001837">
    <property type="entry name" value="Adenylate_cyclase-assoc_CAP"/>
</dbReference>
<comment type="caution">
    <text evidence="7">The sequence shown here is derived from an EMBL/GenBank/DDBJ whole genome shotgun (WGS) entry which is preliminary data.</text>
</comment>
<dbReference type="SUPFAM" id="SSF101278">
    <property type="entry name" value="N-terminal domain of adenylylcyclase associated protein, CAP"/>
    <property type="match status" value="1"/>
</dbReference>
<feature type="region of interest" description="Disordered" evidence="5">
    <location>
        <begin position="41"/>
        <end position="71"/>
    </location>
</feature>
<dbReference type="InterPro" id="IPR013992">
    <property type="entry name" value="Adenylate_cyclase-assoc_CAP_N"/>
</dbReference>
<dbReference type="InterPro" id="IPR018106">
    <property type="entry name" value="CAP_CS_N"/>
</dbReference>
<comment type="function">
    <text evidence="2">The N-terminal domain binds to adenylyl cyclase, thereby enabling adenylyl cyclase to be activated by upstream regulatory signals, such as Ras. The C-terminal domain is required for normal cellular morphology and growth control.</text>
</comment>
<evidence type="ECO:0000259" key="6">
    <source>
        <dbReference type="PROSITE" id="PS51329"/>
    </source>
</evidence>
<proteinExistence type="inferred from homology"/>
<dbReference type="InterPro" id="IPR013912">
    <property type="entry name" value="Adenylate_cyclase-assoc_CAP_C"/>
</dbReference>
<evidence type="ECO:0000313" key="7">
    <source>
        <dbReference type="EMBL" id="KAK5086981.1"/>
    </source>
</evidence>
<evidence type="ECO:0000313" key="8">
    <source>
        <dbReference type="Proteomes" id="UP001309876"/>
    </source>
</evidence>
<dbReference type="InterPro" id="IPR036222">
    <property type="entry name" value="CAP_N_sf"/>
</dbReference>
<feature type="compositionally biased region" description="Polar residues" evidence="5">
    <location>
        <begin position="343"/>
        <end position="357"/>
    </location>
</feature>
<dbReference type="Gene3D" id="1.25.40.330">
    <property type="entry name" value="Adenylate cyclase-associated CAP, N-terminal domain"/>
    <property type="match status" value="1"/>
</dbReference>
<feature type="compositionally biased region" description="Pro residues" evidence="5">
    <location>
        <begin position="269"/>
        <end position="279"/>
    </location>
</feature>
<comment type="similarity">
    <text evidence="1 4">Belongs to the CAP family.</text>
</comment>
<dbReference type="FunFam" id="2.160.20.70:FF:000008">
    <property type="entry name" value="Adenylyl cyclase-associated protein"/>
    <property type="match status" value="1"/>
</dbReference>
<keyword evidence="8" id="KW-1185">Reference proteome</keyword>
<evidence type="ECO:0000256" key="4">
    <source>
        <dbReference type="RuleBase" id="RU000647"/>
    </source>
</evidence>
<dbReference type="InterPro" id="IPR016098">
    <property type="entry name" value="CAP/MinC_C"/>
</dbReference>
<dbReference type="PANTHER" id="PTHR10652:SF0">
    <property type="entry name" value="ADENYLYL CYCLASE-ASSOCIATED PROTEIN"/>
    <property type="match status" value="1"/>
</dbReference>
<dbReference type="InterPro" id="IPR053950">
    <property type="entry name" value="CAP_N"/>
</dbReference>
<feature type="compositionally biased region" description="Polar residues" evidence="5">
    <location>
        <begin position="255"/>
        <end position="267"/>
    </location>
</feature>
<dbReference type="Pfam" id="PF01213">
    <property type="entry name" value="CAP_N-CM"/>
    <property type="match status" value="1"/>
</dbReference>
<dbReference type="InterPro" id="IPR017901">
    <property type="entry name" value="C-CAP_CF_C-like"/>
</dbReference>
<feature type="domain" description="C-CAP/cofactor C-like" evidence="6">
    <location>
        <begin position="374"/>
        <end position="515"/>
    </location>
</feature>
<accession>A0AAN7T151</accession>
<dbReference type="GO" id="GO:0019933">
    <property type="term" value="P:cAMP-mediated signaling"/>
    <property type="evidence" value="ECO:0007669"/>
    <property type="project" value="TreeGrafter"/>
</dbReference>
<gene>
    <name evidence="7" type="primary">SRV2</name>
    <name evidence="7" type="ORF">LTR05_004152</name>
</gene>
<feature type="region of interest" description="Disordered" evidence="5">
    <location>
        <begin position="255"/>
        <end position="299"/>
    </location>
</feature>
<reference evidence="7 8" key="1">
    <citation type="submission" date="2023-08" db="EMBL/GenBank/DDBJ databases">
        <title>Black Yeasts Isolated from many extreme environments.</title>
        <authorList>
            <person name="Coleine C."/>
            <person name="Stajich J.E."/>
            <person name="Selbmann L."/>
        </authorList>
    </citation>
    <scope>NUCLEOTIDE SEQUENCE [LARGE SCALE GENOMIC DNA]</scope>
    <source>
        <strain evidence="7 8">CCFEE 5910</strain>
    </source>
</reference>
<feature type="compositionally biased region" description="Polar residues" evidence="5">
    <location>
        <begin position="41"/>
        <end position="61"/>
    </location>
</feature>
<feature type="region of interest" description="Disordered" evidence="5">
    <location>
        <begin position="325"/>
        <end position="377"/>
    </location>
</feature>
<evidence type="ECO:0000256" key="5">
    <source>
        <dbReference type="SAM" id="MobiDB-lite"/>
    </source>
</evidence>
<feature type="compositionally biased region" description="Basic and acidic residues" evidence="5">
    <location>
        <begin position="364"/>
        <end position="377"/>
    </location>
</feature>
<dbReference type="Gene3D" id="2.160.20.70">
    <property type="match status" value="1"/>
</dbReference>
<dbReference type="GO" id="GO:0003779">
    <property type="term" value="F:actin binding"/>
    <property type="evidence" value="ECO:0007669"/>
    <property type="project" value="InterPro"/>
</dbReference>
<evidence type="ECO:0000256" key="1">
    <source>
        <dbReference type="ARBA" id="ARBA00007659"/>
    </source>
</evidence>
<dbReference type="GO" id="GO:0008179">
    <property type="term" value="F:adenylate cyclase binding"/>
    <property type="evidence" value="ECO:0007669"/>
    <property type="project" value="TreeGrafter"/>
</dbReference>
<dbReference type="PANTHER" id="PTHR10652">
    <property type="entry name" value="ADENYLYL CYCLASE-ASSOCIATED PROTEIN"/>
    <property type="match status" value="1"/>
</dbReference>